<reference evidence="1 2" key="1">
    <citation type="submission" date="2023-06" db="EMBL/GenBank/DDBJ databases">
        <title>Sporosarcina sp. nov., isolated from Korean traditional fermented seafood 'Jeotgal'.</title>
        <authorList>
            <person name="Yang A.I."/>
            <person name="Shin N.-R."/>
        </authorList>
    </citation>
    <scope>NUCLEOTIDE SEQUENCE [LARGE SCALE GENOMIC DNA]</scope>
    <source>
        <strain evidence="1 2">KCTC13119</strain>
    </source>
</reference>
<proteinExistence type="predicted"/>
<sequence length="273" mass="30292">MRNALHLVDGLIVTTDNSGGIGEKAEDVVNVPDEVTAYFATRVALLEQWAANAEPLAVLLHNFSGPASWKAYVNGVTQLFTDANCPVPTISGSTETNMELLQSAMAVTIIGKRKAEAEKVSEEVAEQNHQRTITENAIDLKDQECKDQQCRDQEILDRQKFNYHHDSQLEWYAYGKPLVGAAVLENQSEIASLRIIKEAMHRGFVQRMWPVGSSGILKEFRKLTNDPAIELQSTLDLHTSAGPSTTVIVGVPRTKRNQAQQHFNGALHKLHIR</sequence>
<comment type="caution">
    <text evidence="1">The sequence shown here is derived from an EMBL/GenBank/DDBJ whole genome shotgun (WGS) entry which is preliminary data.</text>
</comment>
<accession>A0ABU4GA81</accession>
<dbReference type="Proteomes" id="UP001282284">
    <property type="component" value="Unassembled WGS sequence"/>
</dbReference>
<evidence type="ECO:0008006" key="3">
    <source>
        <dbReference type="Google" id="ProtNLM"/>
    </source>
</evidence>
<evidence type="ECO:0000313" key="1">
    <source>
        <dbReference type="EMBL" id="MDW0113899.1"/>
    </source>
</evidence>
<gene>
    <name evidence="1" type="ORF">QT711_11940</name>
</gene>
<dbReference type="RefSeq" id="WP_317944557.1">
    <property type="nucleotide sequence ID" value="NZ_JAUBDI010000011.1"/>
</dbReference>
<evidence type="ECO:0000313" key="2">
    <source>
        <dbReference type="Proteomes" id="UP001282284"/>
    </source>
</evidence>
<dbReference type="EMBL" id="JAUBDI010000011">
    <property type="protein sequence ID" value="MDW0113899.1"/>
    <property type="molecule type" value="Genomic_DNA"/>
</dbReference>
<organism evidence="1 2">
    <name type="scientific">Sporosarcina saromensis</name>
    <dbReference type="NCBI Taxonomy" id="359365"/>
    <lineage>
        <taxon>Bacteria</taxon>
        <taxon>Bacillati</taxon>
        <taxon>Bacillota</taxon>
        <taxon>Bacilli</taxon>
        <taxon>Bacillales</taxon>
        <taxon>Caryophanaceae</taxon>
        <taxon>Sporosarcina</taxon>
    </lineage>
</organism>
<keyword evidence="2" id="KW-1185">Reference proteome</keyword>
<protein>
    <recommendedName>
        <fullName evidence="3">Alpha-ribazole kinase</fullName>
    </recommendedName>
</protein>
<name>A0ABU4GA81_9BACL</name>